<feature type="transmembrane region" description="Helical" evidence="13">
    <location>
        <begin position="34"/>
        <end position="55"/>
    </location>
</feature>
<dbReference type="STRING" id="1555241.A0A4P9XC01"/>
<evidence type="ECO:0000256" key="4">
    <source>
        <dbReference type="ARBA" id="ARBA00013797"/>
    </source>
</evidence>
<dbReference type="GO" id="GO:0005789">
    <property type="term" value="C:endoplasmic reticulum membrane"/>
    <property type="evidence" value="ECO:0007669"/>
    <property type="project" value="UniProtKB-SubCell"/>
</dbReference>
<organism evidence="14 15">
    <name type="scientific">Caulochytrium protostelioides</name>
    <dbReference type="NCBI Taxonomy" id="1555241"/>
    <lineage>
        <taxon>Eukaryota</taxon>
        <taxon>Fungi</taxon>
        <taxon>Fungi incertae sedis</taxon>
        <taxon>Chytridiomycota</taxon>
        <taxon>Chytridiomycota incertae sedis</taxon>
        <taxon>Chytridiomycetes</taxon>
        <taxon>Caulochytriales</taxon>
        <taxon>Caulochytriaceae</taxon>
        <taxon>Caulochytrium</taxon>
    </lineage>
</organism>
<dbReference type="PANTHER" id="PTHR12886:SF0">
    <property type="entry name" value="GPI MANNOSYLTRANSFERASE 1"/>
    <property type="match status" value="1"/>
</dbReference>
<evidence type="ECO:0000256" key="13">
    <source>
        <dbReference type="RuleBase" id="RU365064"/>
    </source>
</evidence>
<dbReference type="UniPathway" id="UPA00196"/>
<dbReference type="GO" id="GO:0004376">
    <property type="term" value="F:GPI mannosyltransferase activity"/>
    <property type="evidence" value="ECO:0007669"/>
    <property type="project" value="InterPro"/>
</dbReference>
<comment type="subcellular location">
    <subcellularLocation>
        <location evidence="1 13">Endoplasmic reticulum membrane</location>
        <topology evidence="1 13">Multi-pass membrane protein</topology>
    </subcellularLocation>
</comment>
<feature type="transmembrane region" description="Helical" evidence="13">
    <location>
        <begin position="391"/>
        <end position="411"/>
    </location>
</feature>
<evidence type="ECO:0000256" key="5">
    <source>
        <dbReference type="ARBA" id="ARBA00022502"/>
    </source>
</evidence>
<feature type="transmembrane region" description="Helical" evidence="13">
    <location>
        <begin position="182"/>
        <end position="207"/>
    </location>
</feature>
<evidence type="ECO:0000256" key="6">
    <source>
        <dbReference type="ARBA" id="ARBA00022676"/>
    </source>
</evidence>
<evidence type="ECO:0000256" key="3">
    <source>
        <dbReference type="ARBA" id="ARBA00011071"/>
    </source>
</evidence>
<keyword evidence="6 13" id="KW-0328">Glycosyltransferase</keyword>
<feature type="transmembrane region" description="Helical" evidence="13">
    <location>
        <begin position="101"/>
        <end position="123"/>
    </location>
</feature>
<keyword evidence="7 13" id="KW-0808">Transferase</keyword>
<sequence length="470" mass="52009">MSSSSSSSPPLPCQPAIPLKASTWWATCAAWPSSIAHVLLISLALHTAFLLFGLLQDAMPPLRYTDIDYDVFTDAARLPSPYDRATYRYTPLLAWLMRPNAWFPAFGKCLFVVADGVLGYLLYGIVRQYPGITAATAAQATCWWLWNPFVVVISTRGNAESVQCLLVMATLAALMARRDALSAAVLGLAVHFKIYPAIYVVPIVLHLTQRGLPSSHGLARRDRDHGSLIWFQLILTGAIINRAVIKYALVSAATYAALTGWMYVLYGDAFLDEALLYHWRRRDHRHNFSIYFYAIYLEWSAEATGLAGRLSSPTAVHALLSMGARLWAFAPQLGLVGYLGVVLASDLMLACFAQTFAFVMLNKVCTSQYFMWYLCFAPLLWATWRGPSRGPLLLAGLGWVVTQGLWLHAAFQFEFQAKNTFRSMWFASLAFLAANTAVLVILVRGCRPLRIADGDGADHEAMAADAKKTT</sequence>
<feature type="transmembrane region" description="Helical" evidence="13">
    <location>
        <begin position="367"/>
        <end position="384"/>
    </location>
</feature>
<evidence type="ECO:0000256" key="7">
    <source>
        <dbReference type="ARBA" id="ARBA00022679"/>
    </source>
</evidence>
<evidence type="ECO:0000256" key="11">
    <source>
        <dbReference type="ARBA" id="ARBA00023136"/>
    </source>
</evidence>
<dbReference type="EMBL" id="ML014138">
    <property type="protein sequence ID" value="RKP02651.1"/>
    <property type="molecule type" value="Genomic_DNA"/>
</dbReference>
<dbReference type="GO" id="GO:0006506">
    <property type="term" value="P:GPI anchor biosynthetic process"/>
    <property type="evidence" value="ECO:0007669"/>
    <property type="project" value="UniProtKB-UniPathway"/>
</dbReference>
<evidence type="ECO:0000313" key="14">
    <source>
        <dbReference type="EMBL" id="RKP02651.1"/>
    </source>
</evidence>
<comment type="function">
    <text evidence="12 13">Mannosyltransferase involved in glycosylphosphatidylinositol-anchor biosynthesis. Transfers the first alpha-1,4-mannose to GlcN-acyl-PI during GPI precursor assembly. Required for cell wall integrity.</text>
</comment>
<name>A0A4P9XC01_9FUNG</name>
<reference evidence="15" key="1">
    <citation type="journal article" date="2018" name="Nat. Microbiol.">
        <title>Leveraging single-cell genomics to expand the fungal tree of life.</title>
        <authorList>
            <person name="Ahrendt S.R."/>
            <person name="Quandt C.A."/>
            <person name="Ciobanu D."/>
            <person name="Clum A."/>
            <person name="Salamov A."/>
            <person name="Andreopoulos B."/>
            <person name="Cheng J.F."/>
            <person name="Woyke T."/>
            <person name="Pelin A."/>
            <person name="Henrissat B."/>
            <person name="Reynolds N.K."/>
            <person name="Benny G.L."/>
            <person name="Smith M.E."/>
            <person name="James T.Y."/>
            <person name="Grigoriev I.V."/>
        </authorList>
    </citation>
    <scope>NUCLEOTIDE SEQUENCE [LARGE SCALE GENOMIC DNA]</scope>
    <source>
        <strain evidence="15">ATCC 52028</strain>
    </source>
</reference>
<evidence type="ECO:0000256" key="9">
    <source>
        <dbReference type="ARBA" id="ARBA00022824"/>
    </source>
</evidence>
<keyword evidence="15" id="KW-1185">Reference proteome</keyword>
<accession>A0A4P9XC01</accession>
<keyword evidence="9 13" id="KW-0256">Endoplasmic reticulum</keyword>
<protein>
    <recommendedName>
        <fullName evidence="4 13">GPI mannosyltransferase 1</fullName>
        <ecNumber evidence="13">2.4.1.-</ecNumber>
    </recommendedName>
    <alternativeName>
        <fullName evidence="13">GPI mannosyltransferase I</fullName>
    </alternativeName>
</protein>
<dbReference type="AlphaFoldDB" id="A0A4P9XC01"/>
<dbReference type="EC" id="2.4.1.-" evidence="13"/>
<evidence type="ECO:0000313" key="15">
    <source>
        <dbReference type="Proteomes" id="UP000274922"/>
    </source>
</evidence>
<dbReference type="GO" id="GO:0051751">
    <property type="term" value="F:alpha-1,4-mannosyltransferase activity"/>
    <property type="evidence" value="ECO:0007669"/>
    <property type="project" value="InterPro"/>
</dbReference>
<feature type="transmembrane region" description="Helical" evidence="13">
    <location>
        <begin position="335"/>
        <end position="361"/>
    </location>
</feature>
<dbReference type="Pfam" id="PF05007">
    <property type="entry name" value="Mannosyl_trans"/>
    <property type="match status" value="1"/>
</dbReference>
<evidence type="ECO:0000256" key="2">
    <source>
        <dbReference type="ARBA" id="ARBA00004687"/>
    </source>
</evidence>
<dbReference type="InterPro" id="IPR007704">
    <property type="entry name" value="PIG-M"/>
</dbReference>
<proteinExistence type="inferred from homology"/>
<keyword evidence="5 13" id="KW-0337">GPI-anchor biosynthesis</keyword>
<dbReference type="PANTHER" id="PTHR12886">
    <property type="entry name" value="PIG-M MANNOSYLTRANSFERASE"/>
    <property type="match status" value="1"/>
</dbReference>
<evidence type="ECO:0000256" key="8">
    <source>
        <dbReference type="ARBA" id="ARBA00022692"/>
    </source>
</evidence>
<evidence type="ECO:0000256" key="10">
    <source>
        <dbReference type="ARBA" id="ARBA00022989"/>
    </source>
</evidence>
<dbReference type="Proteomes" id="UP000274922">
    <property type="component" value="Unassembled WGS sequence"/>
</dbReference>
<evidence type="ECO:0000256" key="1">
    <source>
        <dbReference type="ARBA" id="ARBA00004477"/>
    </source>
</evidence>
<keyword evidence="10 13" id="KW-1133">Transmembrane helix</keyword>
<feature type="transmembrane region" description="Helical" evidence="13">
    <location>
        <begin position="423"/>
        <end position="443"/>
    </location>
</feature>
<dbReference type="GO" id="GO:1990529">
    <property type="term" value="C:glycosylphosphatidylinositol-mannosyltransferase I complex"/>
    <property type="evidence" value="ECO:0007669"/>
    <property type="project" value="TreeGrafter"/>
</dbReference>
<dbReference type="OrthoDB" id="1741594at2759"/>
<feature type="transmembrane region" description="Helical" evidence="13">
    <location>
        <begin position="228"/>
        <end position="249"/>
    </location>
</feature>
<comment type="pathway">
    <text evidence="2 13">Glycolipid biosynthesis; glycosylphosphatidylinositol-anchor biosynthesis.</text>
</comment>
<comment type="similarity">
    <text evidence="3 13">Belongs to the PIGM family.</text>
</comment>
<keyword evidence="8 13" id="KW-0812">Transmembrane</keyword>
<gene>
    <name evidence="14" type="ORF">CXG81DRAFT_10510</name>
</gene>
<keyword evidence="11 13" id="KW-0472">Membrane</keyword>
<evidence type="ECO:0000256" key="12">
    <source>
        <dbReference type="ARBA" id="ARBA00025399"/>
    </source>
</evidence>
<feature type="transmembrane region" description="Helical" evidence="13">
    <location>
        <begin position="255"/>
        <end position="277"/>
    </location>
</feature>